<comment type="subcellular location">
    <subcellularLocation>
        <location evidence="1">Cell membrane</location>
        <topology evidence="1">Multi-pass membrane protein</topology>
    </subcellularLocation>
</comment>
<dbReference type="PANTHER" id="PTHR30287">
    <property type="entry name" value="MEMBRANE COMPONENT OF PREDICTED ABC SUPERFAMILY METABOLITE UPTAKE TRANSPORTER"/>
    <property type="match status" value="1"/>
</dbReference>
<name>A0ABR7K281_9FIRM</name>
<proteinExistence type="predicted"/>
<gene>
    <name evidence="10" type="ORF">H8891_04875</name>
</gene>
<evidence type="ECO:0000259" key="9">
    <source>
        <dbReference type="Pfam" id="PF12704"/>
    </source>
</evidence>
<reference evidence="10 11" key="1">
    <citation type="submission" date="2020-08" db="EMBL/GenBank/DDBJ databases">
        <authorList>
            <person name="Liu C."/>
            <person name="Sun Q."/>
        </authorList>
    </citation>
    <scope>NUCLEOTIDE SEQUENCE [LARGE SCALE GENOMIC DNA]</scope>
    <source>
        <strain evidence="10 11">NSJ-45</strain>
    </source>
</reference>
<evidence type="ECO:0000313" key="11">
    <source>
        <dbReference type="Proteomes" id="UP000611796"/>
    </source>
</evidence>
<evidence type="ECO:0000256" key="6">
    <source>
        <dbReference type="SAM" id="Coils"/>
    </source>
</evidence>
<accession>A0ABR7K281</accession>
<dbReference type="Pfam" id="PF12704">
    <property type="entry name" value="MacB_PCD"/>
    <property type="match status" value="2"/>
</dbReference>
<evidence type="ECO:0000256" key="3">
    <source>
        <dbReference type="ARBA" id="ARBA00022692"/>
    </source>
</evidence>
<keyword evidence="11" id="KW-1185">Reference proteome</keyword>
<feature type="transmembrane region" description="Helical" evidence="7">
    <location>
        <begin position="943"/>
        <end position="965"/>
    </location>
</feature>
<feature type="coiled-coil region" evidence="6">
    <location>
        <begin position="228"/>
        <end position="367"/>
    </location>
</feature>
<keyword evidence="3 7" id="KW-0812">Transmembrane</keyword>
<dbReference type="InterPro" id="IPR025857">
    <property type="entry name" value="MacB_PCD"/>
</dbReference>
<feature type="transmembrane region" description="Helical" evidence="7">
    <location>
        <begin position="714"/>
        <end position="734"/>
    </location>
</feature>
<evidence type="ECO:0000259" key="8">
    <source>
        <dbReference type="Pfam" id="PF02687"/>
    </source>
</evidence>
<dbReference type="Pfam" id="PF02687">
    <property type="entry name" value="FtsX"/>
    <property type="match status" value="2"/>
</dbReference>
<evidence type="ECO:0000256" key="7">
    <source>
        <dbReference type="SAM" id="Phobius"/>
    </source>
</evidence>
<feature type="transmembrane region" description="Helical" evidence="7">
    <location>
        <begin position="639"/>
        <end position="662"/>
    </location>
</feature>
<dbReference type="PANTHER" id="PTHR30287:SF1">
    <property type="entry name" value="INNER MEMBRANE PROTEIN"/>
    <property type="match status" value="1"/>
</dbReference>
<dbReference type="RefSeq" id="WP_187005436.1">
    <property type="nucleotide sequence ID" value="NZ_JACRWD010000001.1"/>
</dbReference>
<keyword evidence="5 7" id="KW-0472">Membrane</keyword>
<feature type="transmembrane region" description="Helical" evidence="7">
    <location>
        <begin position="999"/>
        <end position="1020"/>
    </location>
</feature>
<keyword evidence="2" id="KW-1003">Cell membrane</keyword>
<feature type="coiled-coil region" evidence="6">
    <location>
        <begin position="392"/>
        <end position="433"/>
    </location>
</feature>
<evidence type="ECO:0000256" key="2">
    <source>
        <dbReference type="ARBA" id="ARBA00022475"/>
    </source>
</evidence>
<evidence type="ECO:0000256" key="4">
    <source>
        <dbReference type="ARBA" id="ARBA00022989"/>
    </source>
</evidence>
<organism evidence="10 11">
    <name type="scientific">Paeniclostridium hominis</name>
    <dbReference type="NCBI Taxonomy" id="2764329"/>
    <lineage>
        <taxon>Bacteria</taxon>
        <taxon>Bacillati</taxon>
        <taxon>Bacillota</taxon>
        <taxon>Clostridia</taxon>
        <taxon>Peptostreptococcales</taxon>
        <taxon>Peptostreptococcaceae</taxon>
        <taxon>Paeniclostridium</taxon>
    </lineage>
</organism>
<keyword evidence="4 7" id="KW-1133">Transmembrane helix</keyword>
<dbReference type="InterPro" id="IPR038766">
    <property type="entry name" value="Membrane_comp_ABC_pdt"/>
</dbReference>
<evidence type="ECO:0000256" key="1">
    <source>
        <dbReference type="ARBA" id="ARBA00004651"/>
    </source>
</evidence>
<feature type="domain" description="MacB-like periplasmic core" evidence="9">
    <location>
        <begin position="26"/>
        <end position="223"/>
    </location>
</feature>
<dbReference type="InterPro" id="IPR003838">
    <property type="entry name" value="ABC3_permease_C"/>
</dbReference>
<feature type="transmembrane region" description="Helical" evidence="7">
    <location>
        <begin position="547"/>
        <end position="568"/>
    </location>
</feature>
<feature type="coiled-coil region" evidence="6">
    <location>
        <begin position="466"/>
        <end position="518"/>
    </location>
</feature>
<evidence type="ECO:0000313" key="10">
    <source>
        <dbReference type="EMBL" id="MBC6003126.1"/>
    </source>
</evidence>
<feature type="domain" description="MacB-like periplasmic core" evidence="9">
    <location>
        <begin position="718"/>
        <end position="905"/>
    </location>
</feature>
<comment type="caution">
    <text evidence="10">The sequence shown here is derived from an EMBL/GenBank/DDBJ whole genome shotgun (WGS) entry which is preliminary data.</text>
</comment>
<sequence>MKNPLLKDTFREIKKSKGRFISVFAIITLGVSFFTGIKVASPVMKLTADKYYDDNNLMDITVISNLGLTDEDIKAISNVDKVDNVYPTHSKEVLTSIGTNQLVLKVHGLPDDEKNKDYINKVKITKGRYPKNLGECVIEDSLNIPIGSTLKLYGDNKEDLSDTLRNTEYKVVGKVETPYYISNAKGSSNIGNGQLDSFIMVPDKEFKLDDYTEIYVTAKDSKKFNSYVNEYEDHIKETKNTIEDIGNLRANLRYEDIKNEANKKLNEGKNELKNQKKKVYEELSLANNNLKKSEKDLNNSLNELNQKEKELNNTFSLSEEKIKEEENKLEDSEKHLNEKIEEFNKNKDSIQQQIDKSKEELKVKESEIITLKDYIVSIESLMSNEYVDDAKRKELEVILNQSKEKLKISEDLLNDSNEKLKAKEQSFKETESKLLMAKNAVEKGKEEINHQKSNIKTNKKEALDGLEKAKAKLNKGKEALDKGKKEYNKNKEKAETELEKAEVKILREEQKIKDIKSGKWYVLDRNANYGFVDYKNSAESIESISKIFPVFFFSLAALICLTTMTRMVDEQRINIGTMKALGYNSSSIVLKYVLYSLIASVGGSILGNIIGLTVFPSIIYNAYTSTTYTLPSVNLSFDMKLLLISTIIAVLTTTLASVYSCYKELKEVPSTLMRSKAPKEGKRILLERIPFIWSRLNFTQKVTCRNIFRYKKRFFMTVIGVAGCSALLVTGFGIKDSISSIVDNQYNNVMKYNLTLTYSKDVNKNVKSNEINSISKDSRINDYLNIKSKSFKVSKNSNQKDVNIIVPENKDNINKFISLKNRVSNKTYKLNDNGVLISEKLAKLLKVKTGDLITIKNEENKTFKVKVDGIVENYVGHYIYMSPKLYEKTFKVNVKFNQILINTKNNKISEDELGKDMMKLKNISSATFNTNAKVSFSDMISNLNSVVILIIVSAGTLAFIVLYNLTNVNISERIREIATIKVLGFYDKEVSSYVFRENIILTIIGTILGLFLGIFLHSFIMTTAELDFVMFGREIKVISFILSALLTFVFATLVNLCMYYKLKKIKMVESLKSVD</sequence>
<feature type="transmembrane region" description="Helical" evidence="7">
    <location>
        <begin position="589"/>
        <end position="619"/>
    </location>
</feature>
<evidence type="ECO:0000256" key="5">
    <source>
        <dbReference type="ARBA" id="ARBA00023136"/>
    </source>
</evidence>
<keyword evidence="6" id="KW-0175">Coiled coil</keyword>
<feature type="transmembrane region" description="Helical" evidence="7">
    <location>
        <begin position="20"/>
        <end position="40"/>
    </location>
</feature>
<dbReference type="Proteomes" id="UP000611796">
    <property type="component" value="Unassembled WGS sequence"/>
</dbReference>
<protein>
    <submittedName>
        <fullName evidence="10">ABC transporter permease</fullName>
    </submittedName>
</protein>
<feature type="transmembrane region" description="Helical" evidence="7">
    <location>
        <begin position="1040"/>
        <end position="1062"/>
    </location>
</feature>
<feature type="domain" description="ABC3 transporter permease C-terminal" evidence="8">
    <location>
        <begin position="949"/>
        <end position="1065"/>
    </location>
</feature>
<feature type="domain" description="ABC3 transporter permease C-terminal" evidence="8">
    <location>
        <begin position="547"/>
        <end position="664"/>
    </location>
</feature>
<dbReference type="EMBL" id="JACRWD010000001">
    <property type="protein sequence ID" value="MBC6003126.1"/>
    <property type="molecule type" value="Genomic_DNA"/>
</dbReference>